<dbReference type="InterPro" id="IPR007421">
    <property type="entry name" value="Schlafen_AlbA_2_dom"/>
</dbReference>
<dbReference type="Gene3D" id="3.30.950.30">
    <property type="entry name" value="Schlafen, AAA domain"/>
    <property type="match status" value="1"/>
</dbReference>
<organism evidence="2 3">
    <name type="scientific">Macrococcus brunensis</name>
    <dbReference type="NCBI Taxonomy" id="198483"/>
    <lineage>
        <taxon>Bacteria</taxon>
        <taxon>Bacillati</taxon>
        <taxon>Bacillota</taxon>
        <taxon>Bacilli</taxon>
        <taxon>Bacillales</taxon>
        <taxon>Staphylococcaceae</taxon>
        <taxon>Macrococcus</taxon>
    </lineage>
</organism>
<evidence type="ECO:0000259" key="1">
    <source>
        <dbReference type="Pfam" id="PF04326"/>
    </source>
</evidence>
<dbReference type="RefSeq" id="WP_133432572.1">
    <property type="nucleotide sequence ID" value="NZ_SCWA01000018.1"/>
</dbReference>
<name>A0A4R6BBF8_9STAP</name>
<dbReference type="EMBL" id="SCWA01000018">
    <property type="protein sequence ID" value="TDL94305.1"/>
    <property type="molecule type" value="Genomic_DNA"/>
</dbReference>
<keyword evidence="3" id="KW-1185">Reference proteome</keyword>
<reference evidence="2 3" key="1">
    <citation type="submission" date="2019-01" db="EMBL/GenBank/DDBJ databases">
        <title>Draft genome sequences of the type strains of six Macrococcus species.</title>
        <authorList>
            <person name="Mazhar S."/>
            <person name="Altermann E."/>
            <person name="Hill C."/>
            <person name="Mcauliffe O."/>
        </authorList>
    </citation>
    <scope>NUCLEOTIDE SEQUENCE [LARGE SCALE GENOMIC DNA]</scope>
    <source>
        <strain evidence="2 3">CCM4811</strain>
    </source>
</reference>
<feature type="domain" description="Schlafen AlbA-2" evidence="1">
    <location>
        <begin position="19"/>
        <end position="142"/>
    </location>
</feature>
<dbReference type="GO" id="GO:0005524">
    <property type="term" value="F:ATP binding"/>
    <property type="evidence" value="ECO:0007669"/>
    <property type="project" value="UniProtKB-KW"/>
</dbReference>
<keyword evidence="2" id="KW-0067">ATP-binding</keyword>
<protein>
    <submittedName>
        <fullName evidence="2">ATP-binding protein</fullName>
    </submittedName>
</protein>
<accession>A0A4R6BBF8</accession>
<dbReference type="Pfam" id="PF04326">
    <property type="entry name" value="SLFN_AlbA_2"/>
    <property type="match status" value="1"/>
</dbReference>
<gene>
    <name evidence="2" type="ORF">ERX27_09350</name>
</gene>
<comment type="caution">
    <text evidence="2">The sequence shown here is derived from an EMBL/GenBank/DDBJ whole genome shotgun (WGS) entry which is preliminary data.</text>
</comment>
<dbReference type="InterPro" id="IPR038461">
    <property type="entry name" value="Schlafen_AlbA_2_dom_sf"/>
</dbReference>
<dbReference type="Proteomes" id="UP000295310">
    <property type="component" value="Unassembled WGS sequence"/>
</dbReference>
<evidence type="ECO:0000313" key="3">
    <source>
        <dbReference type="Proteomes" id="UP000295310"/>
    </source>
</evidence>
<dbReference type="AlphaFoldDB" id="A0A4R6BBF8"/>
<dbReference type="OrthoDB" id="869451at2"/>
<sequence length="397" mass="46800">MSENLFIEEIKELIELRYEGSYWDYKLEHHSKENNHKLLHDIICLANNMENRDAYLIIGVSDDGELVGFNNESFRRNQQQLNDYVRTKKWEGYGAPDIKLQTITIDDVEIDIIIIPKSTHVPFTLAEDVKPKGQGNVYLRSRTIYTRNQDSNTSHKGAASITEVENLMKYRLGLLPDPIERIRRYLNDVNNWKLMNSNADGMSWYYLLHPEFTVEMIDEYEAENSMPLNFSFVHMNGRSSMLRVNVKFHSTVLYWDYARYIDEARGIVIYPSDSALNVFKFGGQFTNRFNYYIRDSIKLQLSLFLMKLQNLDSEGWLWERHLSYIPVFTDEDEVKLMKFLINQNPEQAKSDVIRYKEEVSLAGYNTGLTDEEYKFVKQDLATNLMVIEKLKQYRMNV</sequence>
<keyword evidence="2" id="KW-0547">Nucleotide-binding</keyword>
<evidence type="ECO:0000313" key="2">
    <source>
        <dbReference type="EMBL" id="TDL94305.1"/>
    </source>
</evidence>
<proteinExistence type="predicted"/>